<evidence type="ECO:0000313" key="2">
    <source>
        <dbReference type="Proteomes" id="UP000198211"/>
    </source>
</evidence>
<sequence>MEQGRRSLIAAIPPKENVWSIALEYFRIFHYGLPATSQFMTYSTMEPCAQLDFVQNSMAPDVVFNGERGPEAVIKSWGCLSHWFKDISVDLDRLTKGPAGSVIASTVTTVTITEQTLRQVFPRLWMLDGRGGCLVSTLVNKLRGQRLVMRGSTHFEWDGGYGRVICVRTMADMLTPLLELLGNVEDVARVFNEALITPEFQLRSIE</sequence>
<name>A0A225V1Z0_9STRA</name>
<protein>
    <recommendedName>
        <fullName evidence="3">Bzip transcription factor</fullName>
    </recommendedName>
</protein>
<evidence type="ECO:0000313" key="1">
    <source>
        <dbReference type="EMBL" id="OWY99302.1"/>
    </source>
</evidence>
<comment type="caution">
    <text evidence="1">The sequence shown here is derived from an EMBL/GenBank/DDBJ whole genome shotgun (WGS) entry which is preliminary data.</text>
</comment>
<dbReference type="Proteomes" id="UP000198211">
    <property type="component" value="Unassembled WGS sequence"/>
</dbReference>
<dbReference type="AlphaFoldDB" id="A0A225V1Z0"/>
<gene>
    <name evidence="1" type="ORF">PHMEG_00029713</name>
</gene>
<evidence type="ECO:0008006" key="3">
    <source>
        <dbReference type="Google" id="ProtNLM"/>
    </source>
</evidence>
<organism evidence="1 2">
    <name type="scientific">Phytophthora megakarya</name>
    <dbReference type="NCBI Taxonomy" id="4795"/>
    <lineage>
        <taxon>Eukaryota</taxon>
        <taxon>Sar</taxon>
        <taxon>Stramenopiles</taxon>
        <taxon>Oomycota</taxon>
        <taxon>Peronosporomycetes</taxon>
        <taxon>Peronosporales</taxon>
        <taxon>Peronosporaceae</taxon>
        <taxon>Phytophthora</taxon>
    </lineage>
</organism>
<dbReference type="EMBL" id="NBNE01008609">
    <property type="protein sequence ID" value="OWY99302.1"/>
    <property type="molecule type" value="Genomic_DNA"/>
</dbReference>
<keyword evidence="2" id="KW-1185">Reference proteome</keyword>
<reference evidence="2" key="1">
    <citation type="submission" date="2017-03" db="EMBL/GenBank/DDBJ databases">
        <title>Phytopthora megakarya and P. palmivora, two closely related causual agents of cacao black pod achieved similar genome size and gene model numbers by different mechanisms.</title>
        <authorList>
            <person name="Ali S."/>
            <person name="Shao J."/>
            <person name="Larry D.J."/>
            <person name="Kronmiller B."/>
            <person name="Shen D."/>
            <person name="Strem M.D."/>
            <person name="Melnick R.L."/>
            <person name="Guiltinan M.J."/>
            <person name="Tyler B.M."/>
            <person name="Meinhardt L.W."/>
            <person name="Bailey B.A."/>
        </authorList>
    </citation>
    <scope>NUCLEOTIDE SEQUENCE [LARGE SCALE GENOMIC DNA]</scope>
    <source>
        <strain evidence="2">zdho120</strain>
    </source>
</reference>
<proteinExistence type="predicted"/>
<dbReference type="OrthoDB" id="111097at2759"/>
<accession>A0A225V1Z0</accession>